<feature type="region of interest" description="Disordered" evidence="1">
    <location>
        <begin position="51"/>
        <end position="103"/>
    </location>
</feature>
<evidence type="ECO:0000256" key="1">
    <source>
        <dbReference type="SAM" id="MobiDB-lite"/>
    </source>
</evidence>
<dbReference type="AlphaFoldDB" id="A0AA38TVH5"/>
<feature type="compositionally biased region" description="Basic residues" evidence="1">
    <location>
        <begin position="82"/>
        <end position="103"/>
    </location>
</feature>
<reference evidence="2" key="1">
    <citation type="submission" date="2023-03" db="EMBL/GenBank/DDBJ databases">
        <title>Chromosome-scale reference genome and RAD-based genetic map of yellow starthistle (Centaurea solstitialis) reveal putative structural variation and QTLs associated with invader traits.</title>
        <authorList>
            <person name="Reatini B."/>
            <person name="Cang F.A."/>
            <person name="Jiang Q."/>
            <person name="Mckibben M.T.W."/>
            <person name="Barker M.S."/>
            <person name="Rieseberg L.H."/>
            <person name="Dlugosch K.M."/>
        </authorList>
    </citation>
    <scope>NUCLEOTIDE SEQUENCE</scope>
    <source>
        <strain evidence="2">CAN-66</strain>
        <tissue evidence="2">Leaf</tissue>
    </source>
</reference>
<dbReference type="EMBL" id="JARYMX010000003">
    <property type="protein sequence ID" value="KAJ9558402.1"/>
    <property type="molecule type" value="Genomic_DNA"/>
</dbReference>
<name>A0AA38TVH5_9ASTR</name>
<protein>
    <submittedName>
        <fullName evidence="2">Uncharacterized protein</fullName>
    </submittedName>
</protein>
<comment type="caution">
    <text evidence="2">The sequence shown here is derived from an EMBL/GenBank/DDBJ whole genome shotgun (WGS) entry which is preliminary data.</text>
</comment>
<keyword evidence="3" id="KW-1185">Reference proteome</keyword>
<proteinExistence type="predicted"/>
<evidence type="ECO:0000313" key="3">
    <source>
        <dbReference type="Proteomes" id="UP001172457"/>
    </source>
</evidence>
<accession>A0AA38TVH5</accession>
<gene>
    <name evidence="2" type="ORF">OSB04_013016</name>
</gene>
<feature type="compositionally biased region" description="Polar residues" evidence="1">
    <location>
        <begin position="55"/>
        <end position="74"/>
    </location>
</feature>
<sequence length="103" mass="11041">MATTNLSCYNDNFATTLQQADTFPSFETARSKLVLEEGSKAKRLADAPTALHSIGSLSQNDAAAPEQSQNNSTDRGNDNSRGRGRGNRGRGRGNRGRGPRCTL</sequence>
<organism evidence="2 3">
    <name type="scientific">Centaurea solstitialis</name>
    <name type="common">yellow star-thistle</name>
    <dbReference type="NCBI Taxonomy" id="347529"/>
    <lineage>
        <taxon>Eukaryota</taxon>
        <taxon>Viridiplantae</taxon>
        <taxon>Streptophyta</taxon>
        <taxon>Embryophyta</taxon>
        <taxon>Tracheophyta</taxon>
        <taxon>Spermatophyta</taxon>
        <taxon>Magnoliopsida</taxon>
        <taxon>eudicotyledons</taxon>
        <taxon>Gunneridae</taxon>
        <taxon>Pentapetalae</taxon>
        <taxon>asterids</taxon>
        <taxon>campanulids</taxon>
        <taxon>Asterales</taxon>
        <taxon>Asteraceae</taxon>
        <taxon>Carduoideae</taxon>
        <taxon>Cardueae</taxon>
        <taxon>Centaureinae</taxon>
        <taxon>Centaurea</taxon>
    </lineage>
</organism>
<evidence type="ECO:0000313" key="2">
    <source>
        <dbReference type="EMBL" id="KAJ9558402.1"/>
    </source>
</evidence>
<dbReference type="Proteomes" id="UP001172457">
    <property type="component" value="Chromosome 3"/>
</dbReference>